<dbReference type="PROSITE" id="PS50983">
    <property type="entry name" value="FE_B12_PBP"/>
    <property type="match status" value="1"/>
</dbReference>
<name>A0ABU6C2Q9_9ACTN</name>
<keyword evidence="3" id="KW-0813">Transport</keyword>
<evidence type="ECO:0000256" key="5">
    <source>
        <dbReference type="SAM" id="MobiDB-lite"/>
    </source>
</evidence>
<gene>
    <name evidence="8" type="ORF">OKJ48_01760</name>
</gene>
<evidence type="ECO:0000313" key="8">
    <source>
        <dbReference type="EMBL" id="MEB3958988.1"/>
    </source>
</evidence>
<dbReference type="CDD" id="cd01146">
    <property type="entry name" value="FhuD"/>
    <property type="match status" value="1"/>
</dbReference>
<feature type="signal peptide" evidence="6">
    <location>
        <begin position="1"/>
        <end position="30"/>
    </location>
</feature>
<comment type="subcellular location">
    <subcellularLocation>
        <location evidence="1">Cell envelope</location>
    </subcellularLocation>
</comment>
<dbReference type="SUPFAM" id="SSF53807">
    <property type="entry name" value="Helical backbone' metal receptor"/>
    <property type="match status" value="1"/>
</dbReference>
<evidence type="ECO:0000256" key="1">
    <source>
        <dbReference type="ARBA" id="ARBA00004196"/>
    </source>
</evidence>
<accession>A0ABU6C2Q9</accession>
<comment type="similarity">
    <text evidence="2">Belongs to the bacterial solute-binding protein 8 family.</text>
</comment>
<organism evidence="8 9">
    <name type="scientific">Streptomyces kunmingensis</name>
    <dbReference type="NCBI Taxonomy" id="68225"/>
    <lineage>
        <taxon>Bacteria</taxon>
        <taxon>Bacillati</taxon>
        <taxon>Actinomycetota</taxon>
        <taxon>Actinomycetes</taxon>
        <taxon>Kitasatosporales</taxon>
        <taxon>Streptomycetaceae</taxon>
        <taxon>Streptomyces</taxon>
    </lineage>
</organism>
<dbReference type="Gene3D" id="3.40.50.1980">
    <property type="entry name" value="Nitrogenase molybdenum iron protein domain"/>
    <property type="match status" value="2"/>
</dbReference>
<dbReference type="EMBL" id="JAOZYB010000002">
    <property type="protein sequence ID" value="MEB3958988.1"/>
    <property type="molecule type" value="Genomic_DNA"/>
</dbReference>
<dbReference type="PANTHER" id="PTHR30532:SF21">
    <property type="entry name" value="SIDEROPHORE-BINDING LIPOPROTEIN YFIY-RELATED"/>
    <property type="match status" value="1"/>
</dbReference>
<protein>
    <submittedName>
        <fullName evidence="8">Iron-siderophore ABC transporter substrate-binding protein</fullName>
    </submittedName>
</protein>
<evidence type="ECO:0000256" key="2">
    <source>
        <dbReference type="ARBA" id="ARBA00008814"/>
    </source>
</evidence>
<keyword evidence="9" id="KW-1185">Reference proteome</keyword>
<dbReference type="RefSeq" id="WP_324765969.1">
    <property type="nucleotide sequence ID" value="NZ_BAAATS010000002.1"/>
</dbReference>
<keyword evidence="4 6" id="KW-0732">Signal</keyword>
<evidence type="ECO:0000256" key="6">
    <source>
        <dbReference type="SAM" id="SignalP"/>
    </source>
</evidence>
<dbReference type="PANTHER" id="PTHR30532">
    <property type="entry name" value="IRON III DICITRATE-BINDING PERIPLASMIC PROTEIN"/>
    <property type="match status" value="1"/>
</dbReference>
<proteinExistence type="inferred from homology"/>
<feature type="chain" id="PRO_5045057740" evidence="6">
    <location>
        <begin position="31"/>
        <end position="338"/>
    </location>
</feature>
<feature type="domain" description="Fe/B12 periplasmic-binding" evidence="7">
    <location>
        <begin position="75"/>
        <end position="338"/>
    </location>
</feature>
<dbReference type="Proteomes" id="UP001352223">
    <property type="component" value="Unassembled WGS sequence"/>
</dbReference>
<evidence type="ECO:0000259" key="7">
    <source>
        <dbReference type="PROSITE" id="PS50983"/>
    </source>
</evidence>
<feature type="region of interest" description="Disordered" evidence="5">
    <location>
        <begin position="38"/>
        <end position="57"/>
    </location>
</feature>
<sequence length="338" mass="36132">MHASLTRHGTHLTPLTLSLSLSLSLSLAMALSLTACTSSSDPAKDEPAPTAGGTGATRTVKTAMGDVKVKNAPKRVVVLDTAELDSAITLGVKPVGATRAGAEHSFLSYLPDSETTGITEVGEISHPNLEKIAALKPDLILSSKIRDGQRYQQLSAIAPTVLTESTGYPWKQNFRLHADALGKTPEAKTAIAKYEAHTKRVTKALGGKQKAAATDINVVRFVEGADIRIYGKQNYIATILADVGLGRPAITDKAKDGFSYDVSPEQIDKADADVIFTSTYGNPNKAKVTQTTTSGLWRGIRAVRDDRVFQVDDELWIQGIGYTAANRILTELQSDLTT</sequence>
<dbReference type="Pfam" id="PF01497">
    <property type="entry name" value="Peripla_BP_2"/>
    <property type="match status" value="1"/>
</dbReference>
<evidence type="ECO:0000313" key="9">
    <source>
        <dbReference type="Proteomes" id="UP001352223"/>
    </source>
</evidence>
<dbReference type="InterPro" id="IPR002491">
    <property type="entry name" value="ABC_transptr_periplasmic_BD"/>
</dbReference>
<evidence type="ECO:0000256" key="3">
    <source>
        <dbReference type="ARBA" id="ARBA00022448"/>
    </source>
</evidence>
<evidence type="ECO:0000256" key="4">
    <source>
        <dbReference type="ARBA" id="ARBA00022729"/>
    </source>
</evidence>
<dbReference type="InterPro" id="IPR051313">
    <property type="entry name" value="Bact_iron-sidero_bind"/>
</dbReference>
<reference evidence="8 9" key="1">
    <citation type="submission" date="2022-10" db="EMBL/GenBank/DDBJ databases">
        <authorList>
            <person name="Xie J."/>
            <person name="Shen N."/>
        </authorList>
    </citation>
    <scope>NUCLEOTIDE SEQUENCE [LARGE SCALE GENOMIC DNA]</scope>
    <source>
        <strain evidence="8 9">DSM 41681</strain>
    </source>
</reference>
<comment type="caution">
    <text evidence="8">The sequence shown here is derived from an EMBL/GenBank/DDBJ whole genome shotgun (WGS) entry which is preliminary data.</text>
</comment>